<dbReference type="RefSeq" id="XP_025054991.1">
    <property type="nucleotide sequence ID" value="XM_025199206.1"/>
</dbReference>
<dbReference type="CDD" id="cd05716">
    <property type="entry name" value="IgV_pIgR_like"/>
    <property type="match status" value="2"/>
</dbReference>
<dbReference type="SUPFAM" id="SSF48726">
    <property type="entry name" value="Immunoglobulin"/>
    <property type="match status" value="2"/>
</dbReference>
<dbReference type="PROSITE" id="PS50835">
    <property type="entry name" value="IG_LIKE"/>
    <property type="match status" value="2"/>
</dbReference>
<protein>
    <submittedName>
        <fullName evidence="11">CMRF35-like molecule 2</fullName>
    </submittedName>
</protein>
<feature type="domain" description="Ig-like" evidence="9">
    <location>
        <begin position="134"/>
        <end position="248"/>
    </location>
</feature>
<organism evidence="10 11">
    <name type="scientific">Alligator sinensis</name>
    <name type="common">Chinese alligator</name>
    <dbReference type="NCBI Taxonomy" id="38654"/>
    <lineage>
        <taxon>Eukaryota</taxon>
        <taxon>Metazoa</taxon>
        <taxon>Chordata</taxon>
        <taxon>Craniata</taxon>
        <taxon>Vertebrata</taxon>
        <taxon>Euteleostomi</taxon>
        <taxon>Archelosauria</taxon>
        <taxon>Archosauria</taxon>
        <taxon>Crocodylia</taxon>
        <taxon>Alligatoridae</taxon>
        <taxon>Alligatorinae</taxon>
        <taxon>Alligator</taxon>
    </lineage>
</organism>
<dbReference type="InterPro" id="IPR007110">
    <property type="entry name" value="Ig-like_dom"/>
</dbReference>
<feature type="compositionally biased region" description="Polar residues" evidence="6">
    <location>
        <begin position="268"/>
        <end position="277"/>
    </location>
</feature>
<dbReference type="KEGG" id="asn:106721957"/>
<dbReference type="GO" id="GO:0005886">
    <property type="term" value="C:plasma membrane"/>
    <property type="evidence" value="ECO:0007669"/>
    <property type="project" value="TreeGrafter"/>
</dbReference>
<evidence type="ECO:0000256" key="4">
    <source>
        <dbReference type="ARBA" id="ARBA00023136"/>
    </source>
</evidence>
<dbReference type="Gene3D" id="2.60.40.10">
    <property type="entry name" value="Immunoglobulins"/>
    <property type="match status" value="2"/>
</dbReference>
<dbReference type="InterPro" id="IPR050671">
    <property type="entry name" value="CD300_family_receptors"/>
</dbReference>
<evidence type="ECO:0000313" key="11">
    <source>
        <dbReference type="RefSeq" id="XP_025054991.1"/>
    </source>
</evidence>
<feature type="chain" id="PRO_5017961698" evidence="8">
    <location>
        <begin position="20"/>
        <end position="329"/>
    </location>
</feature>
<evidence type="ECO:0000259" key="9">
    <source>
        <dbReference type="PROSITE" id="PS50835"/>
    </source>
</evidence>
<feature type="transmembrane region" description="Helical" evidence="7">
    <location>
        <begin position="283"/>
        <end position="306"/>
    </location>
</feature>
<dbReference type="InterPro" id="IPR013783">
    <property type="entry name" value="Ig-like_fold"/>
</dbReference>
<keyword evidence="4 7" id="KW-0472">Membrane</keyword>
<dbReference type="GO" id="GO:0004888">
    <property type="term" value="F:transmembrane signaling receptor activity"/>
    <property type="evidence" value="ECO:0007669"/>
    <property type="project" value="TreeGrafter"/>
</dbReference>
<keyword evidence="5" id="KW-1015">Disulfide bond</keyword>
<dbReference type="FunCoup" id="A0A3Q0G5P1">
    <property type="interactions" value="2"/>
</dbReference>
<reference evidence="11" key="1">
    <citation type="submission" date="2025-08" db="UniProtKB">
        <authorList>
            <consortium name="RefSeq"/>
        </authorList>
    </citation>
    <scope>IDENTIFICATION</scope>
</reference>
<evidence type="ECO:0000256" key="1">
    <source>
        <dbReference type="ARBA" id="ARBA00004370"/>
    </source>
</evidence>
<dbReference type="Pfam" id="PF07686">
    <property type="entry name" value="V-set"/>
    <property type="match status" value="2"/>
</dbReference>
<dbReference type="PANTHER" id="PTHR11860">
    <property type="entry name" value="POLYMERIC-IMMUNOGLOBULIN RECEPTOR"/>
    <property type="match status" value="1"/>
</dbReference>
<evidence type="ECO:0000256" key="8">
    <source>
        <dbReference type="SAM" id="SignalP"/>
    </source>
</evidence>
<dbReference type="GeneID" id="106721957"/>
<feature type="domain" description="Ig-like" evidence="9">
    <location>
        <begin position="16"/>
        <end position="130"/>
    </location>
</feature>
<dbReference type="Proteomes" id="UP000189705">
    <property type="component" value="Unplaced"/>
</dbReference>
<accession>A0A3Q0G5P1</accession>
<dbReference type="PANTHER" id="PTHR11860:SF87">
    <property type="entry name" value="CMRF35-LIKE MOLECULE 8"/>
    <property type="match status" value="1"/>
</dbReference>
<feature type="signal peptide" evidence="8">
    <location>
        <begin position="1"/>
        <end position="19"/>
    </location>
</feature>
<dbReference type="FunFam" id="2.60.40.10:FF:000370">
    <property type="entry name" value="CMRF35-like molecule 1"/>
    <property type="match status" value="2"/>
</dbReference>
<dbReference type="InterPro" id="IPR003599">
    <property type="entry name" value="Ig_sub"/>
</dbReference>
<gene>
    <name evidence="11" type="primary">LOC106721957</name>
</gene>
<evidence type="ECO:0000256" key="3">
    <source>
        <dbReference type="ARBA" id="ARBA00022729"/>
    </source>
</evidence>
<comment type="subcellular location">
    <subcellularLocation>
        <location evidence="1">Membrane</location>
    </subcellularLocation>
</comment>
<dbReference type="InterPro" id="IPR013106">
    <property type="entry name" value="Ig_V-set"/>
</dbReference>
<name>A0A3Q0G5P1_ALLSI</name>
<evidence type="ECO:0000256" key="6">
    <source>
        <dbReference type="SAM" id="MobiDB-lite"/>
    </source>
</evidence>
<dbReference type="AlphaFoldDB" id="A0A3Q0G5P1"/>
<keyword evidence="3 8" id="KW-0732">Signal</keyword>
<keyword evidence="2 7" id="KW-0812">Transmembrane</keyword>
<feature type="region of interest" description="Disordered" evidence="6">
    <location>
        <begin position="251"/>
        <end position="277"/>
    </location>
</feature>
<keyword evidence="10" id="KW-1185">Reference proteome</keyword>
<evidence type="ECO:0000256" key="7">
    <source>
        <dbReference type="SAM" id="Phobius"/>
    </source>
</evidence>
<evidence type="ECO:0000313" key="10">
    <source>
        <dbReference type="Proteomes" id="UP000189705"/>
    </source>
</evidence>
<dbReference type="InterPro" id="IPR036179">
    <property type="entry name" value="Ig-like_dom_sf"/>
</dbReference>
<evidence type="ECO:0000256" key="5">
    <source>
        <dbReference type="ARBA" id="ARBA00023157"/>
    </source>
</evidence>
<sequence>MWMLPLWLWILFPVSPADSVAVTGPRTVMGPEGGSVSVTCEYEKGYEKYGKFWCRERSYFRCFNWEFILETNGSETMVREGRFSIQDNHSLHVFTVSMEHLTKADAGTYHCGVLRLRLLDPRHAVEVIVSPVSPADSVALTGPWTVTGPEGGSVSVTCGYDKGYEEYGKFWCREGSSFRCSNGEHILETNGSEAKVQKGRFSIQDNHTLRRFTVTMEHLTKADAGTYHCRVLRTALPDPRHAVEVIVSPASTKPTSARTAAKEDEANFPNQHPTPAGSQASSIYFLLLVGLKMPVFLCMVCAVVWVSVRYRASSSDTVPHRCDHDLPHS</sequence>
<dbReference type="InParanoid" id="A0A3Q0G5P1"/>
<evidence type="ECO:0000256" key="2">
    <source>
        <dbReference type="ARBA" id="ARBA00022692"/>
    </source>
</evidence>
<proteinExistence type="predicted"/>
<keyword evidence="7" id="KW-1133">Transmembrane helix</keyword>
<dbReference type="SMART" id="SM00409">
    <property type="entry name" value="IG"/>
    <property type="match status" value="2"/>
</dbReference>